<dbReference type="KEGG" id="dpl:KGM_209331"/>
<reference evidence="1 2" key="1">
    <citation type="journal article" date="2011" name="Cell">
        <title>The monarch butterfly genome yields insights into long-distance migration.</title>
        <authorList>
            <person name="Zhan S."/>
            <person name="Merlin C."/>
            <person name="Boore J.L."/>
            <person name="Reppert S.M."/>
        </authorList>
    </citation>
    <scope>NUCLEOTIDE SEQUENCE [LARGE SCALE GENOMIC DNA]</scope>
    <source>
        <strain evidence="1">F-2</strain>
    </source>
</reference>
<evidence type="ECO:0000313" key="2">
    <source>
        <dbReference type="Proteomes" id="UP000007151"/>
    </source>
</evidence>
<dbReference type="EMBL" id="AGBW02014312">
    <property type="protein sequence ID" value="OWR41893.1"/>
    <property type="molecule type" value="Genomic_DNA"/>
</dbReference>
<comment type="caution">
    <text evidence="1">The sequence shown here is derived from an EMBL/GenBank/DDBJ whole genome shotgun (WGS) entry which is preliminary data.</text>
</comment>
<proteinExistence type="predicted"/>
<evidence type="ECO:0000313" key="1">
    <source>
        <dbReference type="EMBL" id="OWR41893.1"/>
    </source>
</evidence>
<sequence>MSSYDSDSEIPKKKKGVTNIEKYKHVVIKTSKIKGLPHLNHKGKRVAGRQTGVSCRCPLKCFEKMSEDDMDSLIERINSFRTKNEQDIYLQGMIELFVPKDTSKRTEDQTKTKPKTISCKYFVDIGTERKKVCKSAFVSLHGITVKRCRRLAELKKQNKIPQDLRGKAKGSRSNVIPGEYCIKIHEFIDNLD</sequence>
<protein>
    <submittedName>
        <fullName evidence="1">Uncharacterized protein</fullName>
    </submittedName>
</protein>
<name>A0A212EK75_DANPL</name>
<dbReference type="eggNOG" id="ENOG502S985">
    <property type="taxonomic scope" value="Eukaryota"/>
</dbReference>
<organism evidence="1 2">
    <name type="scientific">Danaus plexippus plexippus</name>
    <dbReference type="NCBI Taxonomy" id="278856"/>
    <lineage>
        <taxon>Eukaryota</taxon>
        <taxon>Metazoa</taxon>
        <taxon>Ecdysozoa</taxon>
        <taxon>Arthropoda</taxon>
        <taxon>Hexapoda</taxon>
        <taxon>Insecta</taxon>
        <taxon>Pterygota</taxon>
        <taxon>Neoptera</taxon>
        <taxon>Endopterygota</taxon>
        <taxon>Lepidoptera</taxon>
        <taxon>Glossata</taxon>
        <taxon>Ditrysia</taxon>
        <taxon>Papilionoidea</taxon>
        <taxon>Nymphalidae</taxon>
        <taxon>Danainae</taxon>
        <taxon>Danaini</taxon>
        <taxon>Danaina</taxon>
        <taxon>Danaus</taxon>
        <taxon>Danaus</taxon>
    </lineage>
</organism>
<gene>
    <name evidence="1" type="ORF">KGM_209331</name>
</gene>
<accession>A0A212EK75</accession>
<dbReference type="Proteomes" id="UP000007151">
    <property type="component" value="Unassembled WGS sequence"/>
</dbReference>
<dbReference type="AlphaFoldDB" id="A0A212EK75"/>
<dbReference type="InParanoid" id="A0A212EK75"/>
<keyword evidence="2" id="KW-1185">Reference proteome</keyword>